<dbReference type="Pfam" id="PF10377">
    <property type="entry name" value="ATG11"/>
    <property type="match status" value="1"/>
</dbReference>
<evidence type="ECO:0000313" key="8">
    <source>
        <dbReference type="EMBL" id="CAI5708170.1"/>
    </source>
</evidence>
<dbReference type="InterPro" id="IPR040040">
    <property type="entry name" value="ATG11"/>
</dbReference>
<keyword evidence="2" id="KW-0653">Protein transport</keyword>
<keyword evidence="4" id="KW-0175">Coiled coil</keyword>
<dbReference type="GO" id="GO:0034727">
    <property type="term" value="P:piecemeal microautophagy of the nucleus"/>
    <property type="evidence" value="ECO:0007669"/>
    <property type="project" value="TreeGrafter"/>
</dbReference>
<feature type="compositionally biased region" description="Acidic residues" evidence="5">
    <location>
        <begin position="530"/>
        <end position="540"/>
    </location>
</feature>
<reference evidence="8" key="1">
    <citation type="submission" date="2022-12" db="EMBL/GenBank/DDBJ databases">
        <authorList>
            <person name="Webb A."/>
        </authorList>
    </citation>
    <scope>NUCLEOTIDE SEQUENCE</scope>
    <source>
        <strain evidence="8">Hp1</strain>
    </source>
</reference>
<evidence type="ECO:0000256" key="3">
    <source>
        <dbReference type="ARBA" id="ARBA00023006"/>
    </source>
</evidence>
<dbReference type="Pfam" id="PF04108">
    <property type="entry name" value="ATG17_like"/>
    <property type="match status" value="1"/>
</dbReference>
<evidence type="ECO:0000256" key="4">
    <source>
        <dbReference type="ARBA" id="ARBA00023054"/>
    </source>
</evidence>
<feature type="domain" description="Autophagy-related protein 11 C-terminal" evidence="7">
    <location>
        <begin position="783"/>
        <end position="897"/>
    </location>
</feature>
<accession>A0AAV0SUG5</accession>
<dbReference type="GO" id="GO:0034517">
    <property type="term" value="P:ribophagy"/>
    <property type="evidence" value="ECO:0007669"/>
    <property type="project" value="TreeGrafter"/>
</dbReference>
<evidence type="ECO:0000256" key="5">
    <source>
        <dbReference type="SAM" id="MobiDB-lite"/>
    </source>
</evidence>
<evidence type="ECO:0008006" key="10">
    <source>
        <dbReference type="Google" id="ProtNLM"/>
    </source>
</evidence>
<dbReference type="PANTHER" id="PTHR13222">
    <property type="entry name" value="RB1-INDUCIBLE COILED-COIL"/>
    <property type="match status" value="1"/>
</dbReference>
<dbReference type="InterPro" id="IPR019460">
    <property type="entry name" value="Atg11_C"/>
</dbReference>
<dbReference type="GO" id="GO:0061709">
    <property type="term" value="P:reticulophagy"/>
    <property type="evidence" value="ECO:0007669"/>
    <property type="project" value="TreeGrafter"/>
</dbReference>
<feature type="compositionally biased region" description="Basic and acidic residues" evidence="5">
    <location>
        <begin position="541"/>
        <end position="560"/>
    </location>
</feature>
<evidence type="ECO:0000259" key="7">
    <source>
        <dbReference type="Pfam" id="PF10377"/>
    </source>
</evidence>
<dbReference type="InterPro" id="IPR045326">
    <property type="entry name" value="ATG17-like_dom"/>
</dbReference>
<dbReference type="GO" id="GO:0015031">
    <property type="term" value="P:protein transport"/>
    <property type="evidence" value="ECO:0007669"/>
    <property type="project" value="UniProtKB-KW"/>
</dbReference>
<dbReference type="PANTHER" id="PTHR13222:SF1">
    <property type="entry name" value="RB1-INDUCIBLE COILED-COIL PROTEIN 1"/>
    <property type="match status" value="1"/>
</dbReference>
<dbReference type="GO" id="GO:0019901">
    <property type="term" value="F:protein kinase binding"/>
    <property type="evidence" value="ECO:0007669"/>
    <property type="project" value="TreeGrafter"/>
</dbReference>
<feature type="region of interest" description="Disordered" evidence="5">
    <location>
        <begin position="599"/>
        <end position="618"/>
    </location>
</feature>
<keyword evidence="3" id="KW-0072">Autophagy</keyword>
<feature type="region of interest" description="Disordered" evidence="5">
    <location>
        <begin position="523"/>
        <end position="570"/>
    </location>
</feature>
<sequence>MTQPLAHYDENKACSHVVVRVGDASTGVLHAVTLASVNVVIEELRDELERLSGVPTSDQILLCGPPFARLDPRRALESYGLPADQKEVFLYDRRLLSRETGATVLPAAAAITPVDVSLPSQPVASSGGSKLLSESSHPMMRALAEYEGYFQLQVSQCEALESGSFANVRASERGAQELQVQERAIAAAVANLDLFKTSMMKHFAPFWAEFQAASDKHERLLSQFESYLEVLATVELHPALATAERKALYDCIPVEKEREWAAQCEQSHTHVRGQVLKLQQAHDEICNEVVEMMTAHAESSREYDEASVDLEQMKALCSKQTSITSTLRGNLQYVLSSIEETSAIAVGSNLMQASTNALDVCRRIDKLYQGQQNMVPDAQKLLEHTADHVNKIAAEKSNAFARVHSTLRQVSILQSKIRDFETSLAVFREALAVQKKHFYELEHLEKLPGSYTACLKEISRRLKYGRLFSDRIQSMAEELAQMREDEVQHREEFLRSYGQHLPRDFVSGLAEKPSHCEFRMRPFDQNLPSIEDEDDDDLSVYEEKERSPSVDLGDREDRGSLSDSTANADRALQDRCSELEARVLKLTAELEESKKNLYYGSGSESIPRSDTSKASAREGDSSCEFPLVMALAATAGGMTNSSEGDGLGLRRNIDVDNKEATIAKLESENQQFLLNAAAFEEYPLQLIVCIALLFAVVDCTEIQERLKREKQLKETQCRLQQTVTDLSSRVRAQRTALAKLLALLQLPVVEDDAGAVDASFEAIEVRVKELLAIAQSEVMLQTELEQQRSDLRLMESEQDLSDSFKISFRSFSVNDLALFLPTSAPGSDVQRVYLAFHLGCPHRFLSEESISSFSNDGQRYPDYVVGRIVLIDEQTAVDGNNPYALHLGTTFYVLTVASLHES</sequence>
<evidence type="ECO:0000313" key="9">
    <source>
        <dbReference type="Proteomes" id="UP001162031"/>
    </source>
</evidence>
<proteinExistence type="predicted"/>
<dbReference type="GO" id="GO:0060090">
    <property type="term" value="F:molecular adaptor activity"/>
    <property type="evidence" value="ECO:0007669"/>
    <property type="project" value="TreeGrafter"/>
</dbReference>
<evidence type="ECO:0000259" key="6">
    <source>
        <dbReference type="Pfam" id="PF04108"/>
    </source>
</evidence>
<dbReference type="AlphaFoldDB" id="A0AAV0SUG5"/>
<comment type="caution">
    <text evidence="8">The sequence shown here is derived from an EMBL/GenBank/DDBJ whole genome shotgun (WGS) entry which is preliminary data.</text>
</comment>
<dbReference type="Proteomes" id="UP001162031">
    <property type="component" value="Unassembled WGS sequence"/>
</dbReference>
<evidence type="ECO:0000256" key="1">
    <source>
        <dbReference type="ARBA" id="ARBA00022448"/>
    </source>
</evidence>
<feature type="domain" description="Autophagy protein ATG17-like" evidence="6">
    <location>
        <begin position="170"/>
        <end position="501"/>
    </location>
</feature>
<gene>
    <name evidence="8" type="ORF">HBR001_LOCUS26</name>
</gene>
<dbReference type="GO" id="GO:1990316">
    <property type="term" value="C:Atg1/ULK1 kinase complex"/>
    <property type="evidence" value="ECO:0007669"/>
    <property type="project" value="TreeGrafter"/>
</dbReference>
<protein>
    <recommendedName>
        <fullName evidence="10">Autophagy-related protein 11 C-terminal domain-containing protein</fullName>
    </recommendedName>
</protein>
<keyword evidence="1" id="KW-0813">Transport</keyword>
<dbReference type="GO" id="GO:0034045">
    <property type="term" value="C:phagophore assembly site membrane"/>
    <property type="evidence" value="ECO:0007669"/>
    <property type="project" value="TreeGrafter"/>
</dbReference>
<dbReference type="EMBL" id="CANTFL010000003">
    <property type="protein sequence ID" value="CAI5708170.1"/>
    <property type="molecule type" value="Genomic_DNA"/>
</dbReference>
<dbReference type="GO" id="GO:0000045">
    <property type="term" value="P:autophagosome assembly"/>
    <property type="evidence" value="ECO:0007669"/>
    <property type="project" value="InterPro"/>
</dbReference>
<evidence type="ECO:0000256" key="2">
    <source>
        <dbReference type="ARBA" id="ARBA00022927"/>
    </source>
</evidence>
<feature type="compositionally biased region" description="Polar residues" evidence="5">
    <location>
        <begin position="602"/>
        <end position="614"/>
    </location>
</feature>
<keyword evidence="9" id="KW-1185">Reference proteome</keyword>
<dbReference type="GO" id="GO:0000422">
    <property type="term" value="P:autophagy of mitochondrion"/>
    <property type="evidence" value="ECO:0007669"/>
    <property type="project" value="TreeGrafter"/>
</dbReference>
<name>A0AAV0SUG5_HYABA</name>
<organism evidence="8 9">
    <name type="scientific">Hyaloperonospora brassicae</name>
    <name type="common">Brassica downy mildew</name>
    <name type="synonym">Peronospora brassicae</name>
    <dbReference type="NCBI Taxonomy" id="162125"/>
    <lineage>
        <taxon>Eukaryota</taxon>
        <taxon>Sar</taxon>
        <taxon>Stramenopiles</taxon>
        <taxon>Oomycota</taxon>
        <taxon>Peronosporomycetes</taxon>
        <taxon>Peronosporales</taxon>
        <taxon>Peronosporaceae</taxon>
        <taxon>Hyaloperonospora</taxon>
    </lineage>
</organism>